<feature type="domain" description="Disease resistance protein winged helix" evidence="2">
    <location>
        <begin position="68"/>
        <end position="116"/>
    </location>
</feature>
<reference evidence="4" key="1">
    <citation type="journal article" date="2019" name="Gigascience">
        <title>De novo genome assembly of the endangered Acer yangbiense, a plant species with extremely small populations endemic to Yunnan Province, China.</title>
        <authorList>
            <person name="Yang J."/>
            <person name="Wariss H.M."/>
            <person name="Tao L."/>
            <person name="Zhang R."/>
            <person name="Yun Q."/>
            <person name="Hollingsworth P."/>
            <person name="Dao Z."/>
            <person name="Luo G."/>
            <person name="Guo H."/>
            <person name="Ma Y."/>
            <person name="Sun W."/>
        </authorList>
    </citation>
    <scope>NUCLEOTIDE SEQUENCE [LARGE SCALE GENOMIC DNA]</scope>
    <source>
        <strain evidence="4">cv. br00</strain>
    </source>
</reference>
<dbReference type="InterPro" id="IPR036388">
    <property type="entry name" value="WH-like_DNA-bd_sf"/>
</dbReference>
<dbReference type="AlphaFoldDB" id="A0A5N5K5R5"/>
<evidence type="ECO:0000256" key="1">
    <source>
        <dbReference type="ARBA" id="ARBA00022737"/>
    </source>
</evidence>
<dbReference type="EMBL" id="VDCV01000015">
    <property type="protein sequence ID" value="KAB5525303.1"/>
    <property type="molecule type" value="Genomic_DNA"/>
</dbReference>
<dbReference type="InterPro" id="IPR058922">
    <property type="entry name" value="WHD_DRP"/>
</dbReference>
<dbReference type="Proteomes" id="UP000326939">
    <property type="component" value="Chromosome 15"/>
</dbReference>
<proteinExistence type="predicted"/>
<dbReference type="InterPro" id="IPR044974">
    <property type="entry name" value="Disease_R_plants"/>
</dbReference>
<evidence type="ECO:0000313" key="3">
    <source>
        <dbReference type="EMBL" id="KAB5525303.1"/>
    </source>
</evidence>
<sequence length="212" mass="24708">MQGLTSSNGGFAGLMSTNKLEFEWRKVHKSLNLELSNNPKIGFIKRILMLSFSDLPYELRNCFLNCCVYPEDQMIRRKRFIRLWIAEGFVKLVRGATLDEIPENYLMELICRRMIDRLGVWEHHLRYGKQLCFLDGLQKLKILNTKHKLSDEPRASLLKHHHQSSSAARALQLNSRYRFKVSSPNIPGEMNTDAIIPVYVHRMDLYVQLLCG</sequence>
<dbReference type="PANTHER" id="PTHR23155">
    <property type="entry name" value="DISEASE RESISTANCE PROTEIN RP"/>
    <property type="match status" value="1"/>
</dbReference>
<dbReference type="Pfam" id="PF23559">
    <property type="entry name" value="WHD_DRP"/>
    <property type="match status" value="1"/>
</dbReference>
<dbReference type="Gene3D" id="1.10.10.10">
    <property type="entry name" value="Winged helix-like DNA-binding domain superfamily/Winged helix DNA-binding domain"/>
    <property type="match status" value="1"/>
</dbReference>
<gene>
    <name evidence="3" type="ORF">DKX38_023052</name>
</gene>
<name>A0A5N5K5R5_9ROSI</name>
<comment type="caution">
    <text evidence="3">The sequence shown here is derived from an EMBL/GenBank/DDBJ whole genome shotgun (WGS) entry which is preliminary data.</text>
</comment>
<keyword evidence="4" id="KW-1185">Reference proteome</keyword>
<evidence type="ECO:0000259" key="2">
    <source>
        <dbReference type="Pfam" id="PF23559"/>
    </source>
</evidence>
<evidence type="ECO:0000313" key="4">
    <source>
        <dbReference type="Proteomes" id="UP000326939"/>
    </source>
</evidence>
<protein>
    <recommendedName>
        <fullName evidence="2">Disease resistance protein winged helix domain-containing protein</fullName>
    </recommendedName>
</protein>
<dbReference type="PANTHER" id="PTHR23155:SF1211">
    <property type="entry name" value="OS09G0313500 PROTEIN"/>
    <property type="match status" value="1"/>
</dbReference>
<dbReference type="GO" id="GO:0098542">
    <property type="term" value="P:defense response to other organism"/>
    <property type="evidence" value="ECO:0007669"/>
    <property type="project" value="TreeGrafter"/>
</dbReference>
<accession>A0A5N5K5R5</accession>
<keyword evidence="1" id="KW-0677">Repeat</keyword>
<organism evidence="3 4">
    <name type="scientific">Salix brachista</name>
    <dbReference type="NCBI Taxonomy" id="2182728"/>
    <lineage>
        <taxon>Eukaryota</taxon>
        <taxon>Viridiplantae</taxon>
        <taxon>Streptophyta</taxon>
        <taxon>Embryophyta</taxon>
        <taxon>Tracheophyta</taxon>
        <taxon>Spermatophyta</taxon>
        <taxon>Magnoliopsida</taxon>
        <taxon>eudicotyledons</taxon>
        <taxon>Gunneridae</taxon>
        <taxon>Pentapetalae</taxon>
        <taxon>rosids</taxon>
        <taxon>fabids</taxon>
        <taxon>Malpighiales</taxon>
        <taxon>Salicaceae</taxon>
        <taxon>Saliceae</taxon>
        <taxon>Salix</taxon>
    </lineage>
</organism>